<reference evidence="6 7" key="1">
    <citation type="submission" date="2020-10" db="EMBL/GenBank/DDBJ databases">
        <title>Sequencing the genomes of 1000 actinobacteria strains.</title>
        <authorList>
            <person name="Klenk H.-P."/>
        </authorList>
    </citation>
    <scope>NUCLEOTIDE SEQUENCE [LARGE SCALE GENOMIC DNA]</scope>
    <source>
        <strain evidence="6 7">DSM 7307</strain>
    </source>
</reference>
<name>A0ABR9J1E8_RHIVS</name>
<dbReference type="InterPro" id="IPR015797">
    <property type="entry name" value="NUDIX_hydrolase-like_dom_sf"/>
</dbReference>
<dbReference type="Gene3D" id="3.90.79.10">
    <property type="entry name" value="Nucleoside Triphosphate Pyrophosphohydrolase"/>
    <property type="match status" value="1"/>
</dbReference>
<sequence length="177" mass="19981">MNEESAVKTGRRGIDQSGAICCRVERGGRLSVLLITSRDSGRWVIPKGYLERKEKPYRRAQREAFEEAGIIGKVRKKPLGYYSYLKDNETPLTVSVHLLRLESEAAHFREYAERQKIWISPGEAALLVAEPELQDMFRAIDADNPLTSQDRLKPHRIHGRRPQADAVVSLATSPGLT</sequence>
<dbReference type="PROSITE" id="PS51462">
    <property type="entry name" value="NUDIX"/>
    <property type="match status" value="1"/>
</dbReference>
<evidence type="ECO:0000256" key="1">
    <source>
        <dbReference type="ARBA" id="ARBA00001946"/>
    </source>
</evidence>
<evidence type="ECO:0000256" key="2">
    <source>
        <dbReference type="ARBA" id="ARBA00022723"/>
    </source>
</evidence>
<keyword evidence="3" id="KW-0378">Hydrolase</keyword>
<feature type="domain" description="Nudix hydrolase" evidence="5">
    <location>
        <begin position="13"/>
        <end position="141"/>
    </location>
</feature>
<evidence type="ECO:0000313" key="6">
    <source>
        <dbReference type="EMBL" id="MBE1509313.1"/>
    </source>
</evidence>
<protein>
    <submittedName>
        <fullName evidence="6">8-oxo-dGTP pyrophosphatase MutT (NUDIX family)</fullName>
    </submittedName>
</protein>
<dbReference type="EMBL" id="JADBEC010000003">
    <property type="protein sequence ID" value="MBE1509313.1"/>
    <property type="molecule type" value="Genomic_DNA"/>
</dbReference>
<dbReference type="Proteomes" id="UP000620262">
    <property type="component" value="Unassembled WGS sequence"/>
</dbReference>
<comment type="caution">
    <text evidence="6">The sequence shown here is derived from an EMBL/GenBank/DDBJ whole genome shotgun (WGS) entry which is preliminary data.</text>
</comment>
<keyword evidence="4" id="KW-0460">Magnesium</keyword>
<comment type="cofactor">
    <cofactor evidence="1">
        <name>Mg(2+)</name>
        <dbReference type="ChEBI" id="CHEBI:18420"/>
    </cofactor>
</comment>
<evidence type="ECO:0000256" key="3">
    <source>
        <dbReference type="ARBA" id="ARBA00022801"/>
    </source>
</evidence>
<dbReference type="Pfam" id="PF00293">
    <property type="entry name" value="NUDIX"/>
    <property type="match status" value="1"/>
</dbReference>
<dbReference type="PANTHER" id="PTHR12629">
    <property type="entry name" value="DIPHOSPHOINOSITOL POLYPHOSPHATE PHOSPHOHYDROLASE"/>
    <property type="match status" value="1"/>
</dbReference>
<proteinExistence type="predicted"/>
<keyword evidence="2" id="KW-0479">Metal-binding</keyword>
<dbReference type="RefSeq" id="WP_246517646.1">
    <property type="nucleotide sequence ID" value="NZ_BAAAVL010000015.1"/>
</dbReference>
<keyword evidence="7" id="KW-1185">Reference proteome</keyword>
<gene>
    <name evidence="6" type="ORF">H4W29_006560</name>
</gene>
<organism evidence="6 7">
    <name type="scientific">Rhizobium viscosum</name>
    <name type="common">Arthrobacter viscosus</name>
    <dbReference type="NCBI Taxonomy" id="1673"/>
    <lineage>
        <taxon>Bacteria</taxon>
        <taxon>Pseudomonadati</taxon>
        <taxon>Pseudomonadota</taxon>
        <taxon>Alphaproteobacteria</taxon>
        <taxon>Hyphomicrobiales</taxon>
        <taxon>Rhizobiaceae</taxon>
        <taxon>Rhizobium/Agrobacterium group</taxon>
        <taxon>Rhizobium</taxon>
    </lineage>
</organism>
<accession>A0ABR9J1E8</accession>
<dbReference type="InterPro" id="IPR047198">
    <property type="entry name" value="DDP-like_NUDIX"/>
</dbReference>
<evidence type="ECO:0000256" key="4">
    <source>
        <dbReference type="ARBA" id="ARBA00022842"/>
    </source>
</evidence>
<dbReference type="SUPFAM" id="SSF55811">
    <property type="entry name" value="Nudix"/>
    <property type="match status" value="1"/>
</dbReference>
<dbReference type="InterPro" id="IPR000086">
    <property type="entry name" value="NUDIX_hydrolase_dom"/>
</dbReference>
<dbReference type="CDD" id="cd04666">
    <property type="entry name" value="NUDIX_DIPP2_like_Nudt4"/>
    <property type="match status" value="1"/>
</dbReference>
<evidence type="ECO:0000259" key="5">
    <source>
        <dbReference type="PROSITE" id="PS51462"/>
    </source>
</evidence>
<evidence type="ECO:0000313" key="7">
    <source>
        <dbReference type="Proteomes" id="UP000620262"/>
    </source>
</evidence>
<dbReference type="PANTHER" id="PTHR12629:SF0">
    <property type="entry name" value="DIPHOSPHOINOSITOL-POLYPHOSPHATE DIPHOSPHATASE"/>
    <property type="match status" value="1"/>
</dbReference>